<dbReference type="Gene3D" id="3.90.1170.40">
    <property type="entry name" value="Molybdopterin biosynthesis MoaE subunit"/>
    <property type="match status" value="1"/>
</dbReference>
<evidence type="ECO:0000256" key="4">
    <source>
        <dbReference type="ARBA" id="ARBA00013858"/>
    </source>
</evidence>
<reference evidence="12 13" key="1">
    <citation type="submission" date="2021-12" db="EMBL/GenBank/DDBJ databases">
        <title>Genome sequencing of bacteria with rrn-lacking chromosome and rrn-plasmid.</title>
        <authorList>
            <person name="Anda M."/>
            <person name="Iwasaki W."/>
        </authorList>
    </citation>
    <scope>NUCLEOTIDE SEQUENCE [LARGE SCALE GENOMIC DNA]</scope>
    <source>
        <strain evidence="12 13">NBRC 15940</strain>
    </source>
</reference>
<comment type="pathway">
    <text evidence="1">Cofactor biosynthesis; molybdopterin biosynthesis.</text>
</comment>
<comment type="caution">
    <text evidence="12">The sequence shown here is derived from an EMBL/GenBank/DDBJ whole genome shotgun (WGS) entry which is preliminary data.</text>
</comment>
<evidence type="ECO:0000313" key="12">
    <source>
        <dbReference type="EMBL" id="GJM62675.1"/>
    </source>
</evidence>
<evidence type="ECO:0000256" key="11">
    <source>
        <dbReference type="ARBA" id="ARBA00049878"/>
    </source>
</evidence>
<comment type="subunit">
    <text evidence="6">Heterotetramer of 2 MoaD subunits and 2 MoaE subunits. Also stable as homodimer. The enzyme changes between these two forms during catalysis.</text>
</comment>
<evidence type="ECO:0000313" key="13">
    <source>
        <dbReference type="Proteomes" id="UP001310022"/>
    </source>
</evidence>
<organism evidence="12 13">
    <name type="scientific">Persicobacter diffluens</name>
    <dbReference type="NCBI Taxonomy" id="981"/>
    <lineage>
        <taxon>Bacteria</taxon>
        <taxon>Pseudomonadati</taxon>
        <taxon>Bacteroidota</taxon>
        <taxon>Cytophagia</taxon>
        <taxon>Cytophagales</taxon>
        <taxon>Persicobacteraceae</taxon>
        <taxon>Persicobacter</taxon>
    </lineage>
</organism>
<evidence type="ECO:0000256" key="9">
    <source>
        <dbReference type="ARBA" id="ARBA00030781"/>
    </source>
</evidence>
<dbReference type="RefSeq" id="WP_338237921.1">
    <property type="nucleotide sequence ID" value="NZ_BQKE01000002.1"/>
</dbReference>
<dbReference type="GO" id="GO:0006777">
    <property type="term" value="P:Mo-molybdopterin cofactor biosynthetic process"/>
    <property type="evidence" value="ECO:0007669"/>
    <property type="project" value="UniProtKB-KW"/>
</dbReference>
<dbReference type="AlphaFoldDB" id="A0AAN4W2C4"/>
<dbReference type="Pfam" id="PF02391">
    <property type="entry name" value="MoaE"/>
    <property type="match status" value="1"/>
</dbReference>
<comment type="catalytic activity">
    <reaction evidence="11">
        <text>2 [molybdopterin-synthase sulfur-carrier protein]-C-terminal-Gly-aminoethanethioate + cyclic pyranopterin phosphate + H2O = molybdopterin + 2 [molybdopterin-synthase sulfur-carrier protein]-C-terminal Gly-Gly + 2 H(+)</text>
        <dbReference type="Rhea" id="RHEA:26333"/>
        <dbReference type="Rhea" id="RHEA-COMP:12202"/>
        <dbReference type="Rhea" id="RHEA-COMP:19907"/>
        <dbReference type="ChEBI" id="CHEBI:15377"/>
        <dbReference type="ChEBI" id="CHEBI:15378"/>
        <dbReference type="ChEBI" id="CHEBI:58698"/>
        <dbReference type="ChEBI" id="CHEBI:59648"/>
        <dbReference type="ChEBI" id="CHEBI:90778"/>
        <dbReference type="ChEBI" id="CHEBI:232372"/>
        <dbReference type="EC" id="2.8.1.12"/>
    </reaction>
</comment>
<evidence type="ECO:0000256" key="3">
    <source>
        <dbReference type="ARBA" id="ARBA00011950"/>
    </source>
</evidence>
<proteinExistence type="inferred from homology"/>
<evidence type="ECO:0000256" key="10">
    <source>
        <dbReference type="ARBA" id="ARBA00032474"/>
    </source>
</evidence>
<dbReference type="InterPro" id="IPR036563">
    <property type="entry name" value="MoaE_sf"/>
</dbReference>
<dbReference type="SUPFAM" id="SSF54690">
    <property type="entry name" value="Molybdopterin synthase subunit MoaE"/>
    <property type="match status" value="1"/>
</dbReference>
<evidence type="ECO:0000256" key="1">
    <source>
        <dbReference type="ARBA" id="ARBA00005046"/>
    </source>
</evidence>
<dbReference type="GO" id="GO:0030366">
    <property type="term" value="F:molybdopterin synthase activity"/>
    <property type="evidence" value="ECO:0007669"/>
    <property type="project" value="UniProtKB-EC"/>
</dbReference>
<keyword evidence="5" id="KW-0501">Molybdenum cofactor biosynthesis</keyword>
<dbReference type="InterPro" id="IPR003448">
    <property type="entry name" value="Mopterin_biosynth_MoaE"/>
</dbReference>
<keyword evidence="13" id="KW-1185">Reference proteome</keyword>
<dbReference type="Proteomes" id="UP001310022">
    <property type="component" value="Unassembled WGS sequence"/>
</dbReference>
<comment type="similarity">
    <text evidence="2">Belongs to the MoaE family.</text>
</comment>
<accession>A0AAN4W2C4</accession>
<name>A0AAN4W2C4_9BACT</name>
<evidence type="ECO:0000256" key="2">
    <source>
        <dbReference type="ARBA" id="ARBA00005426"/>
    </source>
</evidence>
<dbReference type="EMBL" id="BQKE01000002">
    <property type="protein sequence ID" value="GJM62675.1"/>
    <property type="molecule type" value="Genomic_DNA"/>
</dbReference>
<evidence type="ECO:0000256" key="5">
    <source>
        <dbReference type="ARBA" id="ARBA00023150"/>
    </source>
</evidence>
<evidence type="ECO:0000256" key="6">
    <source>
        <dbReference type="ARBA" id="ARBA00026066"/>
    </source>
</evidence>
<sequence>MNQIDIKIKEHLDVQACIDFVQHPQSGANNLFVGKVRDHANGQKVVRLDFEAYEPMAVKEMEIIALRALEIYDVHRIAIHHTVGEKQIGEMAVIIAVGSAHRKAGFEACEFAIDELKKTVPIWKKEHLENGTVWVSAHP</sequence>
<gene>
    <name evidence="12" type="primary">moaE</name>
    <name evidence="12" type="ORF">PEDI_32270</name>
</gene>
<dbReference type="PANTHER" id="PTHR23404">
    <property type="entry name" value="MOLYBDOPTERIN SYNTHASE RELATED"/>
    <property type="match status" value="1"/>
</dbReference>
<evidence type="ECO:0000256" key="8">
    <source>
        <dbReference type="ARBA" id="ARBA00030407"/>
    </source>
</evidence>
<protein>
    <recommendedName>
        <fullName evidence="4">Molybdopterin synthase catalytic subunit</fullName>
        <ecNumber evidence="3">2.8.1.12</ecNumber>
    </recommendedName>
    <alternativeName>
        <fullName evidence="9">MPT synthase subunit 2</fullName>
    </alternativeName>
    <alternativeName>
        <fullName evidence="7">Molybdenum cofactor biosynthesis protein E</fullName>
    </alternativeName>
    <alternativeName>
        <fullName evidence="8">Molybdopterin-converting factor large subunit</fullName>
    </alternativeName>
    <alternativeName>
        <fullName evidence="10">Molybdopterin-converting factor subunit 2</fullName>
    </alternativeName>
</protein>
<evidence type="ECO:0000256" key="7">
    <source>
        <dbReference type="ARBA" id="ARBA00029745"/>
    </source>
</evidence>
<dbReference type="EC" id="2.8.1.12" evidence="3"/>
<dbReference type="CDD" id="cd00756">
    <property type="entry name" value="MoaE"/>
    <property type="match status" value="1"/>
</dbReference>